<evidence type="ECO:0000256" key="1">
    <source>
        <dbReference type="SAM" id="MobiDB-lite"/>
    </source>
</evidence>
<feature type="compositionally biased region" description="Low complexity" evidence="1">
    <location>
        <begin position="101"/>
        <end position="111"/>
    </location>
</feature>
<gene>
    <name evidence="2" type="ORF">M438DRAFT_353286</name>
</gene>
<evidence type="ECO:0000313" key="2">
    <source>
        <dbReference type="EMBL" id="KEQ87273.1"/>
    </source>
</evidence>
<proteinExistence type="predicted"/>
<feature type="compositionally biased region" description="Basic and acidic residues" evidence="1">
    <location>
        <begin position="118"/>
        <end position="128"/>
    </location>
</feature>
<feature type="compositionally biased region" description="Low complexity" evidence="1">
    <location>
        <begin position="16"/>
        <end position="38"/>
    </location>
</feature>
<dbReference type="RefSeq" id="XP_029763460.1">
    <property type="nucleotide sequence ID" value="XM_029906860.1"/>
</dbReference>
<protein>
    <submittedName>
        <fullName evidence="2">Uncharacterized protein</fullName>
    </submittedName>
</protein>
<dbReference type="GeneID" id="40749166"/>
<accession>A0A074XNZ8</accession>
<feature type="compositionally biased region" description="Acidic residues" evidence="1">
    <location>
        <begin position="153"/>
        <end position="163"/>
    </location>
</feature>
<dbReference type="EMBL" id="KL584977">
    <property type="protein sequence ID" value="KEQ87273.1"/>
    <property type="molecule type" value="Genomic_DNA"/>
</dbReference>
<feature type="region of interest" description="Disordered" evidence="1">
    <location>
        <begin position="1"/>
        <end position="180"/>
    </location>
</feature>
<dbReference type="HOGENOM" id="CLU_1061667_0_0_1"/>
<sequence length="262" mass="28418">MVKPNDQRRASADTTALSRALRESSLSEEQSSPSQSSPIKPGSIPVGGLADYCNSTKPPGRKYPRQTMTEFEDLYIDDTQEDSEGFADGGRNIKSKDETGGTKQAAKLTGTKGKKGQAAKESRSKAESKAAVLSQPAQAESKKAKGKSKKTEEGEDDEEEEEKDNSKEKQWTPPPEARYSPEHYKVLVQVDLPDCDCGSARPCVYLSSTLSHLCKHIPRSMNEIARDKSGRFMSGISVTVQNTTTSASPMIEQAMGVCGDYG</sequence>
<feature type="compositionally biased region" description="Acidic residues" evidence="1">
    <location>
        <begin position="70"/>
        <end position="85"/>
    </location>
</feature>
<name>A0A074XNZ8_AURPU</name>
<evidence type="ECO:0000313" key="3">
    <source>
        <dbReference type="Proteomes" id="UP000030706"/>
    </source>
</evidence>
<organism evidence="2 3">
    <name type="scientific">Aureobasidium pullulans EXF-150</name>
    <dbReference type="NCBI Taxonomy" id="1043002"/>
    <lineage>
        <taxon>Eukaryota</taxon>
        <taxon>Fungi</taxon>
        <taxon>Dikarya</taxon>
        <taxon>Ascomycota</taxon>
        <taxon>Pezizomycotina</taxon>
        <taxon>Dothideomycetes</taxon>
        <taxon>Dothideomycetidae</taxon>
        <taxon>Dothideales</taxon>
        <taxon>Saccotheciaceae</taxon>
        <taxon>Aureobasidium</taxon>
    </lineage>
</organism>
<reference evidence="2 3" key="1">
    <citation type="journal article" date="2014" name="BMC Genomics">
        <title>Genome sequencing of four Aureobasidium pullulans varieties: biotechnological potential, stress tolerance, and description of new species.</title>
        <authorList>
            <person name="Gostin Ar C."/>
            <person name="Ohm R.A."/>
            <person name="Kogej T."/>
            <person name="Sonjak S."/>
            <person name="Turk M."/>
            <person name="Zajc J."/>
            <person name="Zalar P."/>
            <person name="Grube M."/>
            <person name="Sun H."/>
            <person name="Han J."/>
            <person name="Sharma A."/>
            <person name="Chiniquy J."/>
            <person name="Ngan C.Y."/>
            <person name="Lipzen A."/>
            <person name="Barry K."/>
            <person name="Grigoriev I.V."/>
            <person name="Gunde-Cimerman N."/>
        </authorList>
    </citation>
    <scope>NUCLEOTIDE SEQUENCE [LARGE SCALE GENOMIC DNA]</scope>
    <source>
        <strain evidence="2 3">EXF-150</strain>
    </source>
</reference>
<dbReference type="AlphaFoldDB" id="A0A074XNZ8"/>
<feature type="compositionally biased region" description="Basic and acidic residues" evidence="1">
    <location>
        <begin position="1"/>
        <end position="11"/>
    </location>
</feature>
<dbReference type="Proteomes" id="UP000030706">
    <property type="component" value="Unassembled WGS sequence"/>
</dbReference>
<keyword evidence="3" id="KW-1185">Reference proteome</keyword>